<protein>
    <submittedName>
        <fullName evidence="1">Uncharacterized protein</fullName>
    </submittedName>
</protein>
<accession>A0A832RTS5</accession>
<name>A0A832RTS5_9EURY</name>
<dbReference type="RefSeq" id="WP_157203092.1">
    <property type="nucleotide sequence ID" value="NZ_DUIH01000021.1"/>
</dbReference>
<dbReference type="EMBL" id="DUIH01000021">
    <property type="protein sequence ID" value="HIH70075.1"/>
    <property type="molecule type" value="Genomic_DNA"/>
</dbReference>
<comment type="caution">
    <text evidence="1">The sequence shown here is derived from an EMBL/GenBank/DDBJ whole genome shotgun (WGS) entry which is preliminary data.</text>
</comment>
<reference evidence="1" key="1">
    <citation type="journal article" date="2020" name="bioRxiv">
        <title>A rank-normalized archaeal taxonomy based on genome phylogeny resolves widespread incomplete and uneven classifications.</title>
        <authorList>
            <person name="Rinke C."/>
            <person name="Chuvochina M."/>
            <person name="Mussig A.J."/>
            <person name="Chaumeil P.-A."/>
            <person name="Waite D.W."/>
            <person name="Whitman W.B."/>
            <person name="Parks D.H."/>
            <person name="Hugenholtz P."/>
        </authorList>
    </citation>
    <scope>NUCLEOTIDE SEQUENCE</scope>
    <source>
        <strain evidence="1">UBA12518</strain>
    </source>
</reference>
<dbReference type="Proteomes" id="UP000600363">
    <property type="component" value="Unassembled WGS sequence"/>
</dbReference>
<dbReference type="AlphaFoldDB" id="A0A832RTS5"/>
<sequence length="49" mass="5635">MHTLRAIPPLLLMSEDGSWAVVQQRMWVLQRAYELQPSCGVQRRAGRTP</sequence>
<gene>
    <name evidence="1" type="ORF">HA299_05650</name>
</gene>
<evidence type="ECO:0000313" key="2">
    <source>
        <dbReference type="Proteomes" id="UP000600363"/>
    </source>
</evidence>
<proteinExistence type="predicted"/>
<evidence type="ECO:0000313" key="1">
    <source>
        <dbReference type="EMBL" id="HIH70075.1"/>
    </source>
</evidence>
<organism evidence="1 2">
    <name type="scientific">Methermicoccus shengliensis</name>
    <dbReference type="NCBI Taxonomy" id="660064"/>
    <lineage>
        <taxon>Archaea</taxon>
        <taxon>Methanobacteriati</taxon>
        <taxon>Methanobacteriota</taxon>
        <taxon>Stenosarchaea group</taxon>
        <taxon>Methanomicrobia</taxon>
        <taxon>Methanosarcinales</taxon>
        <taxon>Methermicoccaceae</taxon>
        <taxon>Methermicoccus</taxon>
    </lineage>
</organism>